<evidence type="ECO:0000313" key="11">
    <source>
        <dbReference type="EMBL" id="KAB8288091.1"/>
    </source>
</evidence>
<dbReference type="InterPro" id="IPR003838">
    <property type="entry name" value="ABC3_permease_C"/>
</dbReference>
<dbReference type="OrthoDB" id="3227934at2"/>
<dbReference type="EMBL" id="WBSM01000005">
    <property type="protein sequence ID" value="KAB8288091.1"/>
    <property type="molecule type" value="Genomic_DNA"/>
</dbReference>
<evidence type="ECO:0000259" key="10">
    <source>
        <dbReference type="Pfam" id="PF12704"/>
    </source>
</evidence>
<keyword evidence="4 8" id="KW-1133">Transmembrane helix</keyword>
<dbReference type="EMBL" id="WHZX01000013">
    <property type="protein sequence ID" value="NEG72689.1"/>
    <property type="molecule type" value="Genomic_DNA"/>
</dbReference>
<sequence>MFVLKNAWAQLMRHKWRTLLTTLIALLVAFGALFGLALQQANDTAATDYDALAPASVVRMTAKQSAQYNGADVSWVKHYLTTSNYNDYYSIVTGQSITLSNVNASMSVPVRQTKDSIQAIAGTDDQDADKTGGEFTLKAFTSVQTARDNELGRYTVVKGKHLSYSGKAPKGALISQALADKNNLKVGDEITVASPSDASKTVKLTVRGIYIYNDATAPAGKGSDAKLAKDNRDNAIYVAYATLYESGITNEEATDWSKPNLSYVFEFSSMSDYNKYKAKAAKKVADGYEIASPTIDAYEAKVAPLKALVSRVGVATTIVLPIVGGVLLLALVLLGVTRRSNEIGMALVSGVTRGRMGWQFMVEVFLPTLVGLAIGLLAGGFGAKPLGAALTGGYSTPMTAAIMWRVVGLGVAAAIVLAIIAAIRVACFGNAALFRSRDTTATPSVDTQNSADTTDDTSDTVSDNAQQEA</sequence>
<dbReference type="InterPro" id="IPR050250">
    <property type="entry name" value="Macrolide_Exporter_MacB"/>
</dbReference>
<evidence type="ECO:0000256" key="6">
    <source>
        <dbReference type="ARBA" id="ARBA00038076"/>
    </source>
</evidence>
<evidence type="ECO:0000256" key="8">
    <source>
        <dbReference type="SAM" id="Phobius"/>
    </source>
</evidence>
<proteinExistence type="inferred from homology"/>
<accession>A0A6L4X119</accession>
<keyword evidence="14" id="KW-1185">Reference proteome</keyword>
<feature type="domain" description="MacB-like periplasmic core" evidence="10">
    <location>
        <begin position="27"/>
        <end position="247"/>
    </location>
</feature>
<evidence type="ECO:0000256" key="3">
    <source>
        <dbReference type="ARBA" id="ARBA00022692"/>
    </source>
</evidence>
<dbReference type="AlphaFoldDB" id="A0A6L4X119"/>
<evidence type="ECO:0000313" key="14">
    <source>
        <dbReference type="Proteomes" id="UP000482084"/>
    </source>
</evidence>
<name>A0A6L4X119_9BIFI</name>
<evidence type="ECO:0000256" key="7">
    <source>
        <dbReference type="SAM" id="MobiDB-lite"/>
    </source>
</evidence>
<evidence type="ECO:0000256" key="1">
    <source>
        <dbReference type="ARBA" id="ARBA00004651"/>
    </source>
</evidence>
<reference evidence="12 13" key="1">
    <citation type="submission" date="2019-10" db="EMBL/GenBank/DDBJ databases">
        <title>Bifidobacterium from non-human primates.</title>
        <authorList>
            <person name="Modesto M."/>
        </authorList>
    </citation>
    <scope>NUCLEOTIDE SEQUENCE [LARGE SCALE GENOMIC DNA]</scope>
    <source>
        <strain evidence="12 13">TREM</strain>
    </source>
</reference>
<protein>
    <submittedName>
        <fullName evidence="11">ABC transporter permease</fullName>
    </submittedName>
    <submittedName>
        <fullName evidence="12">FtsX-like permease family protein</fullName>
    </submittedName>
</protein>
<keyword evidence="2" id="KW-1003">Cell membrane</keyword>
<dbReference type="Proteomes" id="UP000482084">
    <property type="component" value="Unassembled WGS sequence"/>
</dbReference>
<comment type="subcellular location">
    <subcellularLocation>
        <location evidence="1">Cell membrane</location>
        <topology evidence="1">Multi-pass membrane protein</topology>
    </subcellularLocation>
</comment>
<dbReference type="PANTHER" id="PTHR30572">
    <property type="entry name" value="MEMBRANE COMPONENT OF TRANSPORTER-RELATED"/>
    <property type="match status" value="1"/>
</dbReference>
<feature type="transmembrane region" description="Helical" evidence="8">
    <location>
        <begin position="402"/>
        <end position="427"/>
    </location>
</feature>
<feature type="transmembrane region" description="Helical" evidence="8">
    <location>
        <begin position="318"/>
        <end position="337"/>
    </location>
</feature>
<feature type="domain" description="ABC3 transporter permease C-terminal" evidence="9">
    <location>
        <begin position="319"/>
        <end position="423"/>
    </location>
</feature>
<organism evidence="11 14">
    <name type="scientific">Bifidobacterium ramosum</name>
    <dbReference type="NCBI Taxonomy" id="1798158"/>
    <lineage>
        <taxon>Bacteria</taxon>
        <taxon>Bacillati</taxon>
        <taxon>Actinomycetota</taxon>
        <taxon>Actinomycetes</taxon>
        <taxon>Bifidobacteriales</taxon>
        <taxon>Bifidobacteriaceae</taxon>
        <taxon>Bifidobacterium</taxon>
    </lineage>
</organism>
<evidence type="ECO:0000256" key="5">
    <source>
        <dbReference type="ARBA" id="ARBA00023136"/>
    </source>
</evidence>
<gene>
    <name evidence="11" type="ORF">DSM100688_1201</name>
    <name evidence="12" type="ORF">GFD24_10845</name>
</gene>
<dbReference type="InterPro" id="IPR025857">
    <property type="entry name" value="MacB_PCD"/>
</dbReference>
<evidence type="ECO:0000313" key="12">
    <source>
        <dbReference type="EMBL" id="NEG72689.1"/>
    </source>
</evidence>
<dbReference type="Proteomes" id="UP000469943">
    <property type="component" value="Unassembled WGS sequence"/>
</dbReference>
<dbReference type="RefSeq" id="WP_152358267.1">
    <property type="nucleotide sequence ID" value="NZ_WBSM01000005.1"/>
</dbReference>
<keyword evidence="5 8" id="KW-0472">Membrane</keyword>
<evidence type="ECO:0000259" key="9">
    <source>
        <dbReference type="Pfam" id="PF02687"/>
    </source>
</evidence>
<dbReference type="GO" id="GO:0005886">
    <property type="term" value="C:plasma membrane"/>
    <property type="evidence" value="ECO:0007669"/>
    <property type="project" value="UniProtKB-SubCell"/>
</dbReference>
<feature type="region of interest" description="Disordered" evidence="7">
    <location>
        <begin position="439"/>
        <end position="469"/>
    </location>
</feature>
<evidence type="ECO:0000256" key="4">
    <source>
        <dbReference type="ARBA" id="ARBA00022989"/>
    </source>
</evidence>
<reference evidence="11 14" key="2">
    <citation type="submission" date="2019-10" db="EMBL/GenBank/DDBJ databases">
        <title>Characterization of the phylogenetic diversity of two novel species belonging to the genus Bifidobacterium: Bifidobacterium cebidarum sp. nov. and Bifidobacterium leontopitheci sp. nov.</title>
        <authorList>
            <person name="Lugli G.A."/>
            <person name="Duranti S."/>
            <person name="Milani C."/>
            <person name="Turroni F."/>
            <person name="Ventura M."/>
        </authorList>
    </citation>
    <scope>NUCLEOTIDE SEQUENCE [LARGE SCALE GENOMIC DNA]</scope>
    <source>
        <strain evidence="11 14">DSM 100688</strain>
    </source>
</reference>
<comment type="caution">
    <text evidence="11">The sequence shown here is derived from an EMBL/GenBank/DDBJ whole genome shotgun (WGS) entry which is preliminary data.</text>
</comment>
<keyword evidence="3 8" id="KW-0812">Transmembrane</keyword>
<dbReference type="PANTHER" id="PTHR30572:SF9">
    <property type="entry name" value="ABC TRANSPORTER PERMEASE PROTEIN"/>
    <property type="match status" value="1"/>
</dbReference>
<dbReference type="Pfam" id="PF02687">
    <property type="entry name" value="FtsX"/>
    <property type="match status" value="1"/>
</dbReference>
<evidence type="ECO:0000313" key="13">
    <source>
        <dbReference type="Proteomes" id="UP000469943"/>
    </source>
</evidence>
<feature type="transmembrane region" description="Helical" evidence="8">
    <location>
        <begin position="358"/>
        <end position="382"/>
    </location>
</feature>
<dbReference type="GO" id="GO:0022857">
    <property type="term" value="F:transmembrane transporter activity"/>
    <property type="evidence" value="ECO:0007669"/>
    <property type="project" value="TreeGrafter"/>
</dbReference>
<dbReference type="Pfam" id="PF12704">
    <property type="entry name" value="MacB_PCD"/>
    <property type="match status" value="1"/>
</dbReference>
<comment type="similarity">
    <text evidence="6">Belongs to the ABC-4 integral membrane protein family.</text>
</comment>
<evidence type="ECO:0000256" key="2">
    <source>
        <dbReference type="ARBA" id="ARBA00022475"/>
    </source>
</evidence>